<dbReference type="PANTHER" id="PTHR12905">
    <property type="entry name" value="METALLOPHOSPHOESTERASE"/>
    <property type="match status" value="1"/>
</dbReference>
<comment type="caution">
    <text evidence="3">The sequence shown here is derived from an EMBL/GenBank/DDBJ whole genome shotgun (WGS) entry which is preliminary data.</text>
</comment>
<dbReference type="EMBL" id="JANAWD010000271">
    <property type="protein sequence ID" value="KAJ3482476.1"/>
    <property type="molecule type" value="Genomic_DNA"/>
</dbReference>
<proteinExistence type="predicted"/>
<dbReference type="PANTHER" id="PTHR12905:SF0">
    <property type="entry name" value="CALCINEURIN-LIKE PHOSPHOESTERASE DOMAIN-CONTAINING PROTEIN"/>
    <property type="match status" value="1"/>
</dbReference>
<accession>A0AAD5V1R2</accession>
<dbReference type="GO" id="GO:0016787">
    <property type="term" value="F:hydrolase activity"/>
    <property type="evidence" value="ECO:0007669"/>
    <property type="project" value="InterPro"/>
</dbReference>
<keyword evidence="4" id="KW-1185">Reference proteome</keyword>
<sequence length="320" mass="35393">MRMPFGKLFHFSPQQPQTAPETRTPQPEVQVAQEEEPYEIMTIEVENTNGTTQPTMSSNDTRVYLNYDIDNPPPHPGSEWTRFVCLSDTHSDIYPVPNGDVLLHSGDLSSWGYLPQLQKTMNWLKTLPHPVKIIIAGNHDLCLDDAWRVGGTWDHSTGGAMSNKACLMLDTASTRAAGIHYLEYESFQFTAPSGRTWDVYGTPACPRYAIGSFQYVGGFGNKEGEAIFAKIPRSTEILLTHTPPYGINDVSKRGKHAGCSSLASRLQSEDLSNCRLHVFGHIHEAYGATIAPSEGLRKERVSVNAAVRHGELPAIVDLLN</sequence>
<dbReference type="Pfam" id="PF00149">
    <property type="entry name" value="Metallophos"/>
    <property type="match status" value="1"/>
</dbReference>
<organism evidence="3 4">
    <name type="scientific">Meripilus lineatus</name>
    <dbReference type="NCBI Taxonomy" id="2056292"/>
    <lineage>
        <taxon>Eukaryota</taxon>
        <taxon>Fungi</taxon>
        <taxon>Dikarya</taxon>
        <taxon>Basidiomycota</taxon>
        <taxon>Agaricomycotina</taxon>
        <taxon>Agaricomycetes</taxon>
        <taxon>Polyporales</taxon>
        <taxon>Meripilaceae</taxon>
        <taxon>Meripilus</taxon>
    </lineage>
</organism>
<feature type="region of interest" description="Disordered" evidence="1">
    <location>
        <begin position="1"/>
        <end position="30"/>
    </location>
</feature>
<evidence type="ECO:0000313" key="4">
    <source>
        <dbReference type="Proteomes" id="UP001212997"/>
    </source>
</evidence>
<gene>
    <name evidence="3" type="ORF">NLI96_g6954</name>
</gene>
<dbReference type="InterPro" id="IPR029052">
    <property type="entry name" value="Metallo-depent_PP-like"/>
</dbReference>
<feature type="domain" description="Calcineurin-like phosphoesterase" evidence="2">
    <location>
        <begin position="92"/>
        <end position="284"/>
    </location>
</feature>
<dbReference type="Proteomes" id="UP001212997">
    <property type="component" value="Unassembled WGS sequence"/>
</dbReference>
<dbReference type="AlphaFoldDB" id="A0AAD5V1R2"/>
<feature type="compositionally biased region" description="Polar residues" evidence="1">
    <location>
        <begin position="12"/>
        <end position="24"/>
    </location>
</feature>
<evidence type="ECO:0000313" key="3">
    <source>
        <dbReference type="EMBL" id="KAJ3482476.1"/>
    </source>
</evidence>
<name>A0AAD5V1R2_9APHY</name>
<reference evidence="3" key="1">
    <citation type="submission" date="2022-07" db="EMBL/GenBank/DDBJ databases">
        <title>Genome Sequence of Physisporinus lineatus.</title>
        <authorList>
            <person name="Buettner E."/>
        </authorList>
    </citation>
    <scope>NUCLEOTIDE SEQUENCE</scope>
    <source>
        <strain evidence="3">VT162</strain>
    </source>
</reference>
<dbReference type="CDD" id="cd07379">
    <property type="entry name" value="MPP_239FB"/>
    <property type="match status" value="1"/>
</dbReference>
<dbReference type="SUPFAM" id="SSF56300">
    <property type="entry name" value="Metallo-dependent phosphatases"/>
    <property type="match status" value="1"/>
</dbReference>
<dbReference type="Gene3D" id="3.60.21.10">
    <property type="match status" value="1"/>
</dbReference>
<protein>
    <recommendedName>
        <fullName evidence="2">Calcineurin-like phosphoesterase domain-containing protein</fullName>
    </recommendedName>
</protein>
<evidence type="ECO:0000256" key="1">
    <source>
        <dbReference type="SAM" id="MobiDB-lite"/>
    </source>
</evidence>
<dbReference type="InterPro" id="IPR051693">
    <property type="entry name" value="UPF0046_metallophosphoest"/>
</dbReference>
<evidence type="ECO:0000259" key="2">
    <source>
        <dbReference type="Pfam" id="PF00149"/>
    </source>
</evidence>
<dbReference type="InterPro" id="IPR004843">
    <property type="entry name" value="Calcineurin-like_PHP"/>
</dbReference>